<keyword evidence="10 11" id="KW-0472">Membrane</keyword>
<evidence type="ECO:0000256" key="9">
    <source>
        <dbReference type="ARBA" id="ARBA00022989"/>
    </source>
</evidence>
<dbReference type="Gene3D" id="1.10.3720.10">
    <property type="entry name" value="MetI-like"/>
    <property type="match status" value="2"/>
</dbReference>
<dbReference type="CDD" id="cd06261">
    <property type="entry name" value="TM_PBP2"/>
    <property type="match status" value="1"/>
</dbReference>
<dbReference type="GO" id="GO:0015888">
    <property type="term" value="P:thiamine transport"/>
    <property type="evidence" value="ECO:0007669"/>
    <property type="project" value="InterPro"/>
</dbReference>
<evidence type="ECO:0000256" key="1">
    <source>
        <dbReference type="ARBA" id="ARBA00004429"/>
    </source>
</evidence>
<dbReference type="GO" id="GO:0022857">
    <property type="term" value="F:transmembrane transporter activity"/>
    <property type="evidence" value="ECO:0007669"/>
    <property type="project" value="InterPro"/>
</dbReference>
<feature type="transmembrane region" description="Helical" evidence="11">
    <location>
        <begin position="368"/>
        <end position="389"/>
    </location>
</feature>
<dbReference type="PROSITE" id="PS50928">
    <property type="entry name" value="ABC_TM1"/>
    <property type="match status" value="2"/>
</dbReference>
<feature type="transmembrane region" description="Helical" evidence="11">
    <location>
        <begin position="51"/>
        <end position="75"/>
    </location>
</feature>
<organism evidence="13 14">
    <name type="scientific">Phocoenobacter skyensis</name>
    <dbReference type="NCBI Taxonomy" id="97481"/>
    <lineage>
        <taxon>Bacteria</taxon>
        <taxon>Pseudomonadati</taxon>
        <taxon>Pseudomonadota</taxon>
        <taxon>Gammaproteobacteria</taxon>
        <taxon>Pasteurellales</taxon>
        <taxon>Pasteurellaceae</taxon>
        <taxon>Phocoenobacter</taxon>
    </lineage>
</organism>
<evidence type="ECO:0000256" key="8">
    <source>
        <dbReference type="ARBA" id="ARBA00022737"/>
    </source>
</evidence>
<reference evidence="14" key="1">
    <citation type="submission" date="2016-10" db="EMBL/GenBank/DDBJ databases">
        <authorList>
            <person name="Varghese N."/>
            <person name="Submissions S."/>
        </authorList>
    </citation>
    <scope>NUCLEOTIDE SEQUENCE [LARGE SCALE GENOMIC DNA]</scope>
    <source>
        <strain evidence="14">DSM 24204</strain>
    </source>
</reference>
<dbReference type="RefSeq" id="WP_090920303.1">
    <property type="nucleotide sequence ID" value="NZ_CP016180.1"/>
</dbReference>
<dbReference type="InterPro" id="IPR035906">
    <property type="entry name" value="MetI-like_sf"/>
</dbReference>
<feature type="domain" description="ABC transmembrane type-1" evidence="12">
    <location>
        <begin position="325"/>
        <end position="519"/>
    </location>
</feature>
<accession>A0A1H7UYA2</accession>
<dbReference type="InterPro" id="IPR000515">
    <property type="entry name" value="MetI-like"/>
</dbReference>
<evidence type="ECO:0000256" key="3">
    <source>
        <dbReference type="ARBA" id="ARBA00016947"/>
    </source>
</evidence>
<feature type="transmembrane region" description="Helical" evidence="11">
    <location>
        <begin position="501"/>
        <end position="519"/>
    </location>
</feature>
<keyword evidence="8" id="KW-0677">Repeat</keyword>
<dbReference type="PANTHER" id="PTHR30183">
    <property type="entry name" value="MOLYBDENUM TRANSPORT SYSTEM PERMEASE PROTEIN MODB"/>
    <property type="match status" value="1"/>
</dbReference>
<comment type="subcellular location">
    <subcellularLocation>
        <location evidence="1">Cell inner membrane</location>
        <topology evidence="1">Multi-pass membrane protein</topology>
    </subcellularLocation>
    <subcellularLocation>
        <location evidence="11">Cell membrane</location>
        <topology evidence="11">Multi-pass membrane protein</topology>
    </subcellularLocation>
</comment>
<evidence type="ECO:0000313" key="14">
    <source>
        <dbReference type="Proteomes" id="UP000198883"/>
    </source>
</evidence>
<proteinExistence type="inferred from homology"/>
<dbReference type="OrthoDB" id="7066776at2"/>
<dbReference type="PANTHER" id="PTHR30183:SF9">
    <property type="entry name" value="THIAMINE TRANSPORT SYSTEM PERMEASE PROTEIN THIP"/>
    <property type="match status" value="1"/>
</dbReference>
<comment type="similarity">
    <text evidence="11">Belongs to the binding-protein-dependent transport system permease family.</text>
</comment>
<keyword evidence="6" id="KW-0997">Cell inner membrane</keyword>
<dbReference type="InterPro" id="IPR005947">
    <property type="entry name" value="ThiP_ABC_transpt"/>
</dbReference>
<keyword evidence="4 11" id="KW-0813">Transport</keyword>
<sequence>MLRYLTKYTAWLLYILIISLYGVSLYALISYANQTTFWNISESLRIVKYSLWQATLSTLLSTLLGVLLGRAFFYLDFKTKPLLYKLVTFVWSLPSLVVIFAIIGVWGNSGWLSQLCHWLGIEWSFSLYGLTGILIAHLFLNIPLVAKYTMEGLSLISPNQHKLAAQLGLKNWHYFKIIELPTLKGILPYAFTNVFLLCFTSFPIVLMLGGSPKYSTLEVAIYQAVTFEFDFAKAIILIGIQIFIGLFLQIAMDISTKYAFHSKIKGAQIPFWKPTPIGWSKYFLQSILFLQIFAIIVPLINVIWEGISVSHFMHRLLNPSLWIAFSYSIAISLIASVSVISITYIIALESRQLAFLHKKIPQSILSGVTTYPLILPVFLLAVGLFLLFMEVELSMLQLLLIVGICNGLVLLPYIYRLIFSPMYYAFVRHDKLARSLNLTGFNRWKIVEKPYLIKPLTNAFSFAMSASLGSFSVIAFFGSPDFSSLPYLLYQQLGSYHTEDAAVTALILMLSALLPFLCIRQDTFIKSTENHK</sequence>
<feature type="transmembrane region" description="Helical" evidence="11">
    <location>
        <begin position="186"/>
        <end position="211"/>
    </location>
</feature>
<evidence type="ECO:0000256" key="2">
    <source>
        <dbReference type="ARBA" id="ARBA00011650"/>
    </source>
</evidence>
<name>A0A1H7UYA2_9PAST</name>
<feature type="transmembrane region" description="Helical" evidence="11">
    <location>
        <begin position="82"/>
        <end position="107"/>
    </location>
</feature>
<dbReference type="EMBL" id="FOBN01000003">
    <property type="protein sequence ID" value="SEM01942.1"/>
    <property type="molecule type" value="Genomic_DNA"/>
</dbReference>
<dbReference type="NCBIfam" id="NF006952">
    <property type="entry name" value="PRK09433.1-3"/>
    <property type="match status" value="1"/>
</dbReference>
<feature type="transmembrane region" description="Helical" evidence="11">
    <location>
        <begin position="324"/>
        <end position="347"/>
    </location>
</feature>
<dbReference type="STRING" id="97481.SAMN05444853_10367"/>
<evidence type="ECO:0000256" key="6">
    <source>
        <dbReference type="ARBA" id="ARBA00022519"/>
    </source>
</evidence>
<evidence type="ECO:0000256" key="4">
    <source>
        <dbReference type="ARBA" id="ARBA00022448"/>
    </source>
</evidence>
<feature type="transmembrane region" description="Helical" evidence="11">
    <location>
        <begin position="459"/>
        <end position="478"/>
    </location>
</feature>
<evidence type="ECO:0000256" key="7">
    <source>
        <dbReference type="ARBA" id="ARBA00022692"/>
    </source>
</evidence>
<gene>
    <name evidence="13" type="ORF">SAMN05444853_10367</name>
</gene>
<dbReference type="SUPFAM" id="SSF161098">
    <property type="entry name" value="MetI-like"/>
    <property type="match status" value="2"/>
</dbReference>
<feature type="transmembrane region" description="Helical" evidence="11">
    <location>
        <begin position="231"/>
        <end position="252"/>
    </location>
</feature>
<dbReference type="Pfam" id="PF00528">
    <property type="entry name" value="BPD_transp_1"/>
    <property type="match status" value="1"/>
</dbReference>
<evidence type="ECO:0000256" key="10">
    <source>
        <dbReference type="ARBA" id="ARBA00023136"/>
    </source>
</evidence>
<dbReference type="AlphaFoldDB" id="A0A1H7UYA2"/>
<evidence type="ECO:0000313" key="13">
    <source>
        <dbReference type="EMBL" id="SEM01942.1"/>
    </source>
</evidence>
<dbReference type="Proteomes" id="UP000198883">
    <property type="component" value="Unassembled WGS sequence"/>
</dbReference>
<dbReference type="GO" id="GO:0005886">
    <property type="term" value="C:plasma membrane"/>
    <property type="evidence" value="ECO:0007669"/>
    <property type="project" value="UniProtKB-SubCell"/>
</dbReference>
<evidence type="ECO:0000256" key="11">
    <source>
        <dbReference type="RuleBase" id="RU363032"/>
    </source>
</evidence>
<keyword evidence="9 11" id="KW-1133">Transmembrane helix</keyword>
<feature type="transmembrane region" description="Helical" evidence="11">
    <location>
        <begin position="282"/>
        <end position="304"/>
    </location>
</feature>
<protein>
    <recommendedName>
        <fullName evidence="3">Thiamine transport system permease protein ThiP</fullName>
    </recommendedName>
</protein>
<feature type="transmembrane region" description="Helical" evidence="11">
    <location>
        <begin position="395"/>
        <end position="415"/>
    </location>
</feature>
<dbReference type="GeneID" id="83545148"/>
<dbReference type="NCBIfam" id="TIGR01253">
    <property type="entry name" value="thiP"/>
    <property type="match status" value="1"/>
</dbReference>
<keyword evidence="5" id="KW-1003">Cell membrane</keyword>
<feature type="domain" description="ABC transmembrane type-1" evidence="12">
    <location>
        <begin position="47"/>
        <end position="248"/>
    </location>
</feature>
<evidence type="ECO:0000259" key="12">
    <source>
        <dbReference type="PROSITE" id="PS50928"/>
    </source>
</evidence>
<feature type="transmembrane region" description="Helical" evidence="11">
    <location>
        <begin position="12"/>
        <end position="31"/>
    </location>
</feature>
<evidence type="ECO:0000256" key="5">
    <source>
        <dbReference type="ARBA" id="ARBA00022475"/>
    </source>
</evidence>
<comment type="subunit">
    <text evidence="2">The complex is composed of two ATP-binding proteins (ThiQ), two transmembrane proteins (ThiP) and a solute-binding protein (ThiB).</text>
</comment>
<keyword evidence="7 11" id="KW-0812">Transmembrane</keyword>
<feature type="transmembrane region" description="Helical" evidence="11">
    <location>
        <begin position="127"/>
        <end position="146"/>
    </location>
</feature>